<dbReference type="KEGG" id="bfm:BP422_11260"/>
<proteinExistence type="predicted"/>
<dbReference type="EMBL" id="CP018145">
    <property type="protein sequence ID" value="ASJ54069.1"/>
    <property type="molecule type" value="Genomic_DNA"/>
</dbReference>
<keyword evidence="1" id="KW-1133">Transmembrane helix</keyword>
<dbReference type="Pfam" id="PF11255">
    <property type="entry name" value="DUF3054"/>
    <property type="match status" value="1"/>
</dbReference>
<gene>
    <name evidence="2" type="ORF">BP422_11260</name>
</gene>
<feature type="transmembrane region" description="Helical" evidence="1">
    <location>
        <begin position="106"/>
        <end position="129"/>
    </location>
</feature>
<feature type="transmembrane region" description="Helical" evidence="1">
    <location>
        <begin position="33"/>
        <end position="61"/>
    </location>
</feature>
<organism evidence="2 3">
    <name type="scientific">Brevibacillus formosus</name>
    <dbReference type="NCBI Taxonomy" id="54913"/>
    <lineage>
        <taxon>Bacteria</taxon>
        <taxon>Bacillati</taxon>
        <taxon>Bacillota</taxon>
        <taxon>Bacilli</taxon>
        <taxon>Bacillales</taxon>
        <taxon>Paenibacillaceae</taxon>
        <taxon>Brevibacillus</taxon>
    </lineage>
</organism>
<protein>
    <recommendedName>
        <fullName evidence="4">DUF3054 domain-containing protein</fullName>
    </recommendedName>
</protein>
<evidence type="ECO:0000313" key="3">
    <source>
        <dbReference type="Proteomes" id="UP000197781"/>
    </source>
</evidence>
<keyword evidence="1" id="KW-0472">Membrane</keyword>
<reference evidence="2 3" key="1">
    <citation type="submission" date="2016-11" db="EMBL/GenBank/DDBJ databases">
        <authorList>
            <person name="Jaros S."/>
            <person name="Januszkiewicz K."/>
            <person name="Wedrychowicz H."/>
        </authorList>
    </citation>
    <scope>NUCLEOTIDE SEQUENCE [LARGE SCALE GENOMIC DNA]</scope>
    <source>
        <strain evidence="2 3">NF2</strain>
    </source>
</reference>
<evidence type="ECO:0000256" key="1">
    <source>
        <dbReference type="SAM" id="Phobius"/>
    </source>
</evidence>
<dbReference type="PANTHER" id="PTHR35283">
    <property type="entry name" value="T12C22.21 PROTEIN"/>
    <property type="match status" value="1"/>
</dbReference>
<dbReference type="RefSeq" id="WP_088907858.1">
    <property type="nucleotide sequence ID" value="NZ_CP018145.1"/>
</dbReference>
<accession>A0A220MGY4</accession>
<feature type="transmembrane region" description="Helical" evidence="1">
    <location>
        <begin position="9"/>
        <end position="27"/>
    </location>
</feature>
<dbReference type="PANTHER" id="PTHR35283:SF3">
    <property type="entry name" value="T12C22.21 PROTEIN"/>
    <property type="match status" value="1"/>
</dbReference>
<feature type="transmembrane region" description="Helical" evidence="1">
    <location>
        <begin position="73"/>
        <end position="94"/>
    </location>
</feature>
<dbReference type="Proteomes" id="UP000197781">
    <property type="component" value="Chromosome"/>
</dbReference>
<keyword evidence="1" id="KW-0812">Transmembrane</keyword>
<name>A0A220MGY4_9BACL</name>
<dbReference type="AlphaFoldDB" id="A0A220MGY4"/>
<dbReference type="InterPro" id="IPR021414">
    <property type="entry name" value="DUF3054"/>
</dbReference>
<evidence type="ECO:0008006" key="4">
    <source>
        <dbReference type="Google" id="ProtNLM"/>
    </source>
</evidence>
<sequence length="138" mass="15561">MRLRLSTPGYLLLLGDLIAFVLFVYYGKIIHNYSVTVMGIIETLAPFLVGWIIAILLFKSYGQRTYESAGRQLLSALITWTLAAPIGLLIRSWWTGVPTTLIFAGVTYFVTLAFLLGWRVPFAIGYAIYKRNRLHAIS</sequence>
<evidence type="ECO:0000313" key="2">
    <source>
        <dbReference type="EMBL" id="ASJ54069.1"/>
    </source>
</evidence>